<evidence type="ECO:0000313" key="2">
    <source>
        <dbReference type="Proteomes" id="UP000540506"/>
    </source>
</evidence>
<organism evidence="1 2">
    <name type="scientific">Kitasatospora kifunensis</name>
    <name type="common">Streptomyces kifunensis</name>
    <dbReference type="NCBI Taxonomy" id="58351"/>
    <lineage>
        <taxon>Bacteria</taxon>
        <taxon>Bacillati</taxon>
        <taxon>Actinomycetota</taxon>
        <taxon>Actinomycetes</taxon>
        <taxon>Kitasatosporales</taxon>
        <taxon>Streptomycetaceae</taxon>
        <taxon>Kitasatospora</taxon>
    </lineage>
</organism>
<comment type="caution">
    <text evidence="1">The sequence shown here is derived from an EMBL/GenBank/DDBJ whole genome shotgun (WGS) entry which is preliminary data.</text>
</comment>
<dbReference type="EMBL" id="JACHJV010000001">
    <property type="protein sequence ID" value="MBB4922236.1"/>
    <property type="molecule type" value="Genomic_DNA"/>
</dbReference>
<evidence type="ECO:0000313" key="1">
    <source>
        <dbReference type="EMBL" id="MBB4922236.1"/>
    </source>
</evidence>
<dbReference type="RefSeq" id="WP_184934442.1">
    <property type="nucleotide sequence ID" value="NZ_JACHJV010000001.1"/>
</dbReference>
<proteinExistence type="predicted"/>
<protein>
    <submittedName>
        <fullName evidence="1">Uncharacterized protein</fullName>
    </submittedName>
</protein>
<accession>A0A7W7QYM4</accession>
<dbReference type="AlphaFoldDB" id="A0A7W7QYM4"/>
<keyword evidence="2" id="KW-1185">Reference proteome</keyword>
<dbReference type="Proteomes" id="UP000540506">
    <property type="component" value="Unassembled WGS sequence"/>
</dbReference>
<gene>
    <name evidence="1" type="ORF">FHR34_001229</name>
</gene>
<sequence>MPITFHELIAAHSEMLARIACGSIATEPVAFVCQLGELVDDSDLRDNPSFEGTAESLRAAVTLLAEALDRPASSQAQIDFLQAADKHLHDLAADAIARRSSK</sequence>
<reference evidence="1 2" key="1">
    <citation type="submission" date="2020-08" db="EMBL/GenBank/DDBJ databases">
        <title>Sequencing the genomes of 1000 actinobacteria strains.</title>
        <authorList>
            <person name="Klenk H.-P."/>
        </authorList>
    </citation>
    <scope>NUCLEOTIDE SEQUENCE [LARGE SCALE GENOMIC DNA]</scope>
    <source>
        <strain evidence="1 2">DSM 41654</strain>
    </source>
</reference>
<name>A0A7W7QYM4_KITKI</name>